<keyword evidence="1" id="KW-0472">Membrane</keyword>
<keyword evidence="1" id="KW-0812">Transmembrane</keyword>
<feature type="transmembrane region" description="Helical" evidence="1">
    <location>
        <begin position="509"/>
        <end position="531"/>
    </location>
</feature>
<evidence type="ECO:0000256" key="1">
    <source>
        <dbReference type="SAM" id="Phobius"/>
    </source>
</evidence>
<evidence type="ECO:0000313" key="3">
    <source>
        <dbReference type="EMBL" id="CAK9317500.1"/>
    </source>
</evidence>
<protein>
    <submittedName>
        <fullName evidence="3">Uncharacterized protein</fullName>
    </submittedName>
</protein>
<dbReference type="InterPro" id="IPR040283">
    <property type="entry name" value="DDB_G0292058-like"/>
</dbReference>
<feature type="transmembrane region" description="Helical" evidence="1">
    <location>
        <begin position="158"/>
        <end position="180"/>
    </location>
</feature>
<name>A0ABP0YCW2_9ROSI</name>
<organism evidence="3 4">
    <name type="scientific">Citrullus colocynthis</name>
    <name type="common">colocynth</name>
    <dbReference type="NCBI Taxonomy" id="252529"/>
    <lineage>
        <taxon>Eukaryota</taxon>
        <taxon>Viridiplantae</taxon>
        <taxon>Streptophyta</taxon>
        <taxon>Embryophyta</taxon>
        <taxon>Tracheophyta</taxon>
        <taxon>Spermatophyta</taxon>
        <taxon>Magnoliopsida</taxon>
        <taxon>eudicotyledons</taxon>
        <taxon>Gunneridae</taxon>
        <taxon>Pentapetalae</taxon>
        <taxon>rosids</taxon>
        <taxon>fabids</taxon>
        <taxon>Cucurbitales</taxon>
        <taxon>Cucurbitaceae</taxon>
        <taxon>Benincaseae</taxon>
        <taxon>Citrullus</taxon>
    </lineage>
</organism>
<keyword evidence="1" id="KW-1133">Transmembrane helix</keyword>
<sequence length="559" mass="61914">MGRHRPPAFSVILLAAFSLCSSSALVFFSHGDSQTSFSQIPPISEWRNEDYYSVEELAVGSPSGSVVEGPIMEPVDHSLFVLAAERTQRKDPLNGFQTYTSGWNISDRHYWASVGFTAVPLFAVAAAWLLGFGLCLLVISLCYFCCGRRSYGYSQTAYALSLLFLIMFSIAAIIGCVILYTGQGRFHNSTSETLEYVVSQADLTAQKLRDVSDYFAAAKQTGVDQVFLPSDVQTDIDQIEIKINSSASILDDKTVHNSNDIKDLLDSVRLALIIVAAIMLLLTFLGFLFSIFGMQLLVYILVITGWLLVTGTFILSGTFLILHNVSADTCVAMDQWVHNPTAHTALDDILPCVDKETAQETLLKSKEVSAQLVDLVNEVITNVSNINFSPNFKPMYFNQSGPVMPTLCNPFHLDLTPRTCSSGEVDLQNATQVWGNYVCQVSPTGDICITMGRLTPTLYSQMTSGVNLSYALLNYSPTLVELQDCTFVRQTFDDIHRDFCPGLQQYSRWVYVGLATVSIAVMLSLILWIIYGRERRHRASTKAFTTKPTEEELDGNKES</sequence>
<evidence type="ECO:0000256" key="2">
    <source>
        <dbReference type="SAM" id="SignalP"/>
    </source>
</evidence>
<dbReference type="PANTHER" id="PTHR31414">
    <property type="entry name" value="TRANSMEMBRANE PROTEIN DDB_G0292058"/>
    <property type="match status" value="1"/>
</dbReference>
<feature type="signal peptide" evidence="2">
    <location>
        <begin position="1"/>
        <end position="22"/>
    </location>
</feature>
<feature type="transmembrane region" description="Helical" evidence="1">
    <location>
        <begin position="270"/>
        <end position="289"/>
    </location>
</feature>
<dbReference type="PANTHER" id="PTHR31414:SF13">
    <property type="entry name" value="TRANSMEMBRANE PROTEIN"/>
    <property type="match status" value="1"/>
</dbReference>
<dbReference type="Proteomes" id="UP001642487">
    <property type="component" value="Chromosome 3"/>
</dbReference>
<accession>A0ABP0YCW2</accession>
<feature type="chain" id="PRO_5045076691" evidence="2">
    <location>
        <begin position="23"/>
        <end position="559"/>
    </location>
</feature>
<dbReference type="EMBL" id="OZ021737">
    <property type="protein sequence ID" value="CAK9317500.1"/>
    <property type="molecule type" value="Genomic_DNA"/>
</dbReference>
<evidence type="ECO:0000313" key="4">
    <source>
        <dbReference type="Proteomes" id="UP001642487"/>
    </source>
</evidence>
<feature type="transmembrane region" description="Helical" evidence="1">
    <location>
        <begin position="296"/>
        <end position="322"/>
    </location>
</feature>
<reference evidence="3 4" key="1">
    <citation type="submission" date="2024-03" db="EMBL/GenBank/DDBJ databases">
        <authorList>
            <person name="Gkanogiannis A."/>
            <person name="Becerra Lopez-Lavalle L."/>
        </authorList>
    </citation>
    <scope>NUCLEOTIDE SEQUENCE [LARGE SCALE GENOMIC DNA]</scope>
</reference>
<keyword evidence="2" id="KW-0732">Signal</keyword>
<gene>
    <name evidence="3" type="ORF">CITCOLO1_LOCUS9405</name>
</gene>
<keyword evidence="4" id="KW-1185">Reference proteome</keyword>
<feature type="transmembrane region" description="Helical" evidence="1">
    <location>
        <begin position="121"/>
        <end position="146"/>
    </location>
</feature>
<proteinExistence type="predicted"/>